<feature type="region of interest" description="Disordered" evidence="1">
    <location>
        <begin position="59"/>
        <end position="83"/>
    </location>
</feature>
<evidence type="ECO:0000313" key="3">
    <source>
        <dbReference type="Proteomes" id="UP000004994"/>
    </source>
</evidence>
<protein>
    <submittedName>
        <fullName evidence="2">Uncharacterized protein</fullName>
    </submittedName>
</protein>
<sequence length="83" mass="9592">MTKIQLQTSAKMTCGIANLSPKLLHLLCLRSNAAKLKNFQNLSKKALVVKMLSLLHRHPHQPRMRRRNQISPSLLQRKPVRCR</sequence>
<reference evidence="2" key="2">
    <citation type="submission" date="2019-01" db="UniProtKB">
        <authorList>
            <consortium name="EnsemblPlants"/>
        </authorList>
    </citation>
    <scope>IDENTIFICATION</scope>
    <source>
        <strain evidence="2">cv. Heinz 1706</strain>
    </source>
</reference>
<dbReference type="EnsemblPlants" id="Solyc03g095540.1.1">
    <property type="protein sequence ID" value="Solyc03g095540.1.1.1"/>
    <property type="gene ID" value="Solyc03g095540.1"/>
</dbReference>
<accession>A0A3Q7FPB2</accession>
<evidence type="ECO:0000256" key="1">
    <source>
        <dbReference type="SAM" id="MobiDB-lite"/>
    </source>
</evidence>
<dbReference type="InParanoid" id="A0A3Q7FPB2"/>
<evidence type="ECO:0000313" key="2">
    <source>
        <dbReference type="EnsemblPlants" id="Solyc03g095540.1.1.1"/>
    </source>
</evidence>
<dbReference type="Gramene" id="Solyc03g095540.1.1">
    <property type="protein sequence ID" value="Solyc03g095540.1.1.1"/>
    <property type="gene ID" value="Solyc03g095540.1"/>
</dbReference>
<keyword evidence="3" id="KW-1185">Reference proteome</keyword>
<feature type="compositionally biased region" description="Basic residues" evidence="1">
    <location>
        <begin position="59"/>
        <end position="68"/>
    </location>
</feature>
<organism evidence="2">
    <name type="scientific">Solanum lycopersicum</name>
    <name type="common">Tomato</name>
    <name type="synonym">Lycopersicon esculentum</name>
    <dbReference type="NCBI Taxonomy" id="4081"/>
    <lineage>
        <taxon>Eukaryota</taxon>
        <taxon>Viridiplantae</taxon>
        <taxon>Streptophyta</taxon>
        <taxon>Embryophyta</taxon>
        <taxon>Tracheophyta</taxon>
        <taxon>Spermatophyta</taxon>
        <taxon>Magnoliopsida</taxon>
        <taxon>eudicotyledons</taxon>
        <taxon>Gunneridae</taxon>
        <taxon>Pentapetalae</taxon>
        <taxon>asterids</taxon>
        <taxon>lamiids</taxon>
        <taxon>Solanales</taxon>
        <taxon>Solanaceae</taxon>
        <taxon>Solanoideae</taxon>
        <taxon>Solaneae</taxon>
        <taxon>Solanum</taxon>
        <taxon>Solanum subgen. Lycopersicon</taxon>
    </lineage>
</organism>
<dbReference type="Proteomes" id="UP000004994">
    <property type="component" value="Chromosome 3"/>
</dbReference>
<dbReference type="AlphaFoldDB" id="A0A3Q7FPB2"/>
<dbReference type="PaxDb" id="4081-Solyc03g095540.1.1"/>
<reference evidence="2" key="1">
    <citation type="journal article" date="2012" name="Nature">
        <title>The tomato genome sequence provides insights into fleshy fruit evolution.</title>
        <authorList>
            <consortium name="Tomato Genome Consortium"/>
        </authorList>
    </citation>
    <scope>NUCLEOTIDE SEQUENCE [LARGE SCALE GENOMIC DNA]</scope>
    <source>
        <strain evidence="2">cv. Heinz 1706</strain>
    </source>
</reference>
<name>A0A3Q7FPB2_SOLLC</name>
<proteinExistence type="predicted"/>